<dbReference type="InterPro" id="IPR003594">
    <property type="entry name" value="HATPase_dom"/>
</dbReference>
<evidence type="ECO:0000256" key="4">
    <source>
        <dbReference type="ARBA" id="ARBA00022777"/>
    </source>
</evidence>
<dbReference type="EMBL" id="CP013729">
    <property type="protein sequence ID" value="ALV07478.1"/>
    <property type="molecule type" value="Genomic_DNA"/>
</dbReference>
<evidence type="ECO:0000256" key="2">
    <source>
        <dbReference type="ARBA" id="ARBA00012438"/>
    </source>
</evidence>
<feature type="domain" description="Histidine kinase/HSP90-like ATPase" evidence="6">
    <location>
        <begin position="560"/>
        <end position="690"/>
    </location>
</feature>
<dbReference type="KEGG" id="rdp:RD2015_3017"/>
<dbReference type="EC" id="2.7.13.3" evidence="2"/>
<dbReference type="PANTHER" id="PTHR24421:SF10">
    <property type="entry name" value="NITRATE_NITRITE SENSOR PROTEIN NARQ"/>
    <property type="match status" value="1"/>
</dbReference>
<organism evidence="7 8">
    <name type="scientific">Roseateles depolymerans</name>
    <dbReference type="NCBI Taxonomy" id="76731"/>
    <lineage>
        <taxon>Bacteria</taxon>
        <taxon>Pseudomonadati</taxon>
        <taxon>Pseudomonadota</taxon>
        <taxon>Betaproteobacteria</taxon>
        <taxon>Burkholderiales</taxon>
        <taxon>Sphaerotilaceae</taxon>
        <taxon>Roseateles</taxon>
    </lineage>
</organism>
<accession>A0A0U3D1H9</accession>
<evidence type="ECO:0000259" key="6">
    <source>
        <dbReference type="Pfam" id="PF02518"/>
    </source>
</evidence>
<dbReference type="Gene3D" id="3.30.565.10">
    <property type="entry name" value="Histidine kinase-like ATPase, C-terminal domain"/>
    <property type="match status" value="1"/>
</dbReference>
<dbReference type="AlphaFoldDB" id="A0A0U3D1H9"/>
<dbReference type="Gene3D" id="1.20.5.1930">
    <property type="match status" value="1"/>
</dbReference>
<dbReference type="GO" id="GO:0000160">
    <property type="term" value="P:phosphorelay signal transduction system"/>
    <property type="evidence" value="ECO:0007669"/>
    <property type="project" value="UniProtKB-KW"/>
</dbReference>
<evidence type="ECO:0000256" key="1">
    <source>
        <dbReference type="ARBA" id="ARBA00000085"/>
    </source>
</evidence>
<name>A0A0U3D1H9_9BURK</name>
<dbReference type="STRING" id="76731.RD2015_3017"/>
<evidence type="ECO:0000313" key="8">
    <source>
        <dbReference type="Proteomes" id="UP000060699"/>
    </source>
</evidence>
<dbReference type="OrthoDB" id="9147043at2"/>
<dbReference type="Pfam" id="PF02518">
    <property type="entry name" value="HATPase_c"/>
    <property type="match status" value="1"/>
</dbReference>
<dbReference type="PANTHER" id="PTHR24421">
    <property type="entry name" value="NITRATE/NITRITE SENSOR PROTEIN NARX-RELATED"/>
    <property type="match status" value="1"/>
</dbReference>
<evidence type="ECO:0000256" key="3">
    <source>
        <dbReference type="ARBA" id="ARBA00022679"/>
    </source>
</evidence>
<dbReference type="InterPro" id="IPR050482">
    <property type="entry name" value="Sensor_HK_TwoCompSys"/>
</dbReference>
<dbReference type="SUPFAM" id="SSF55874">
    <property type="entry name" value="ATPase domain of HSP90 chaperone/DNA topoisomerase II/histidine kinase"/>
    <property type="match status" value="1"/>
</dbReference>
<evidence type="ECO:0000256" key="5">
    <source>
        <dbReference type="ARBA" id="ARBA00023012"/>
    </source>
</evidence>
<keyword evidence="5" id="KW-0902">Two-component regulatory system</keyword>
<dbReference type="InterPro" id="IPR036890">
    <property type="entry name" value="HATPase_C_sf"/>
</dbReference>
<dbReference type="RefSeq" id="WP_058935588.1">
    <property type="nucleotide sequence ID" value="NZ_CP013729.1"/>
</dbReference>
<gene>
    <name evidence="7" type="ORF">RD2015_3017</name>
</gene>
<evidence type="ECO:0000313" key="7">
    <source>
        <dbReference type="EMBL" id="ALV07478.1"/>
    </source>
</evidence>
<keyword evidence="3" id="KW-0808">Transferase</keyword>
<proteinExistence type="predicted"/>
<keyword evidence="8" id="KW-1185">Reference proteome</keyword>
<comment type="catalytic activity">
    <reaction evidence="1">
        <text>ATP + protein L-histidine = ADP + protein N-phospho-L-histidine.</text>
        <dbReference type="EC" id="2.7.13.3"/>
    </reaction>
</comment>
<sequence length="736" mass="80973">MSELQRLWLAVVHMLVRWRPRAWTALLLVAVPVACSSHLADDLMEVTEARHLQVVSASTGQVLLDEVQARLPSRVDSDPAAGLRHISFEISLDQYMTPSPAPAPGQRLPPGRALLFSQAIDGMDVYLNGVWVAGLPRTNVQARYRWNRPLVVPLAHRLLRQDGPNTVVVELSSQDGRTLLPPLYVGSVPAANLAFELTAFIGSSMANASNLLCLLAGLFLLGAGWVSREDGRAFALAGALTTVWAVMFSLVLTPYVPTAWQPMREWVQYVCLGAVAVLLTLFVFAFIGETMPRRARQALYAAALSVPLLYPLAGLTVRGWIAQYWLPMLMLFYVYATVRLARHAVRTRRRPAFLLLALSILTQVFALHDHNVVAQLFPLTVPCSGWTLAHLLTAPVLLSHLTMPLLLLVMAQGLLERMRSYVLRIRQSNDTLQATLAQRERELQVSYQRQREMENEAAAQSERDRIYRDLHDGIGSKLVTTLFSVRERELSPDQLEQRLLDALKDLRETISVTQPREVRPIQDILFAYASSLDEVLSSDQFSVEIDIAEGQELVLLGDEARALLRIVEETVANTVKYAGATRLRVSMQVDERNVLRLSVDDDGQGVMGDGQGLSQQSAPWQGRRGAQTSGRHVSTWDAREGLVASMQPPVGILSGGRGLAGMRERARQMGGRYRFVRTRHGAHTRVRLPLGPCDPTRREAADLAGLAAAADSSFAEVASVAAASSAAAVVPVAEAS</sequence>
<reference evidence="7 8" key="1">
    <citation type="submission" date="2015-12" db="EMBL/GenBank/DDBJ databases">
        <title>Complete genome of Roseateles depolymerans KCTC 42856.</title>
        <authorList>
            <person name="Kim K.M."/>
        </authorList>
    </citation>
    <scope>NUCLEOTIDE SEQUENCE [LARGE SCALE GENOMIC DNA]</scope>
    <source>
        <strain evidence="7 8">KCTC 42856</strain>
    </source>
</reference>
<protein>
    <recommendedName>
        <fullName evidence="2">histidine kinase</fullName>
        <ecNumber evidence="2">2.7.13.3</ecNumber>
    </recommendedName>
</protein>
<dbReference type="CDD" id="cd16917">
    <property type="entry name" value="HATPase_UhpB-NarQ-NarX-like"/>
    <property type="match status" value="1"/>
</dbReference>
<dbReference type="GO" id="GO:0004673">
    <property type="term" value="F:protein histidine kinase activity"/>
    <property type="evidence" value="ECO:0007669"/>
    <property type="project" value="UniProtKB-EC"/>
</dbReference>
<keyword evidence="4" id="KW-0418">Kinase</keyword>
<dbReference type="Proteomes" id="UP000060699">
    <property type="component" value="Chromosome"/>
</dbReference>